<feature type="compositionally biased region" description="Polar residues" evidence="1">
    <location>
        <begin position="23"/>
        <end position="33"/>
    </location>
</feature>
<protein>
    <submittedName>
        <fullName evidence="2">Nucleocapsid protein</fullName>
    </submittedName>
</protein>
<evidence type="ECO:0000256" key="1">
    <source>
        <dbReference type="SAM" id="MobiDB-lite"/>
    </source>
</evidence>
<dbReference type="EMBL" id="OR372790">
    <property type="protein sequence ID" value="WNN27074.1"/>
    <property type="molecule type" value="Genomic_RNA"/>
</dbReference>
<reference evidence="2" key="1">
    <citation type="submission" date="2023-07" db="EMBL/GenBank/DDBJ databases">
        <authorList>
            <person name="LIu H."/>
            <person name="Wang J."/>
        </authorList>
    </citation>
    <scope>NUCLEOTIDE SEQUENCE</scope>
    <source>
        <strain evidence="2">3S-18</strain>
    </source>
</reference>
<keyword evidence="2" id="KW-0543">Viral nucleoprotein</keyword>
<name>A0AA96HD37_9VIRU</name>
<sequence length="314" mass="34261">MSADSRADIPAEDSTASPPGAGDQSTARNTPDTLQRDPARRGGMVGAPVIRFEPEENDCLTSSEVRSGQAGNHSDAVLKVLQQWLGAKGVQNAPDSVQDLFPDGWAVGRTRVPIRMSRGMPQWLQIILPHLHGYDKDGNVVKWIEVGRDVSVVARLTAQWLSPVEIVSGILSDIKGAKVSKDDVLAIAQRSPQALEKLKESGKRFKEHFNRFLDPVALRRDPRFNQVAQEYKARLRGLIDEQQRCILEARRATAAVNACLGERDAALSRLDPGYQAKRATAADALAQYGVDLGADEEMAAMEETAADILGNLDF</sequence>
<keyword evidence="2" id="KW-0946">Virion</keyword>
<accession>A0AA96HD37</accession>
<feature type="region of interest" description="Disordered" evidence="1">
    <location>
        <begin position="1"/>
        <end position="45"/>
    </location>
</feature>
<evidence type="ECO:0000313" key="2">
    <source>
        <dbReference type="EMBL" id="WNN27074.1"/>
    </source>
</evidence>
<proteinExistence type="predicted"/>
<organism evidence="2">
    <name type="scientific">Fusarium oxysporum virus 1</name>
    <dbReference type="NCBI Taxonomy" id="3076392"/>
    <lineage>
        <taxon>Viruses</taxon>
        <taxon>Riboviria</taxon>
    </lineage>
</organism>
<dbReference type="GO" id="GO:0019013">
    <property type="term" value="C:viral nucleocapsid"/>
    <property type="evidence" value="ECO:0007669"/>
    <property type="project" value="UniProtKB-KW"/>
</dbReference>